<name>A0ABW3B490_9FLAO</name>
<evidence type="ECO:0000256" key="1">
    <source>
        <dbReference type="ARBA" id="ARBA00022801"/>
    </source>
</evidence>
<keyword evidence="1" id="KW-0378">Hydrolase</keyword>
<sequence>MTSFYQGQLIALESYILQEPIVSDTLLRVPATSYLNYLVTNGIVLVSCYISKGTSKEKEDRVIAIFETQFLNRKTVFINAMPQNCDGGGIHCSTRQQPSKK</sequence>
<reference evidence="3" key="1">
    <citation type="journal article" date="2019" name="Int. J. Syst. Evol. Microbiol.">
        <title>The Global Catalogue of Microorganisms (GCM) 10K type strain sequencing project: providing services to taxonomists for standard genome sequencing and annotation.</title>
        <authorList>
            <consortium name="The Broad Institute Genomics Platform"/>
            <consortium name="The Broad Institute Genome Sequencing Center for Infectious Disease"/>
            <person name="Wu L."/>
            <person name="Ma J."/>
        </authorList>
    </citation>
    <scope>NUCLEOTIDE SEQUENCE [LARGE SCALE GENOMIC DNA]</scope>
    <source>
        <strain evidence="3">CCUG 61948</strain>
    </source>
</reference>
<dbReference type="Proteomes" id="UP001597012">
    <property type="component" value="Unassembled WGS sequence"/>
</dbReference>
<gene>
    <name evidence="2" type="ORF">ACFQZJ_10840</name>
</gene>
<keyword evidence="3" id="KW-1185">Reference proteome</keyword>
<proteinExistence type="predicted"/>
<protein>
    <submittedName>
        <fullName evidence="2">Agmatine deiminase family protein</fullName>
    </submittedName>
</protein>
<organism evidence="2 3">
    <name type="scientific">Maribacter chungangensis</name>
    <dbReference type="NCBI Taxonomy" id="1069117"/>
    <lineage>
        <taxon>Bacteria</taxon>
        <taxon>Pseudomonadati</taxon>
        <taxon>Bacteroidota</taxon>
        <taxon>Flavobacteriia</taxon>
        <taxon>Flavobacteriales</taxon>
        <taxon>Flavobacteriaceae</taxon>
        <taxon>Maribacter</taxon>
    </lineage>
</organism>
<dbReference type="RefSeq" id="WP_379934475.1">
    <property type="nucleotide sequence ID" value="NZ_JBHTHY010000007.1"/>
</dbReference>
<evidence type="ECO:0000313" key="2">
    <source>
        <dbReference type="EMBL" id="MFD0797960.1"/>
    </source>
</evidence>
<dbReference type="Pfam" id="PF04371">
    <property type="entry name" value="PAD_porph"/>
    <property type="match status" value="1"/>
</dbReference>
<dbReference type="SUPFAM" id="SSF55909">
    <property type="entry name" value="Pentein"/>
    <property type="match status" value="1"/>
</dbReference>
<dbReference type="Gene3D" id="3.75.10.10">
    <property type="entry name" value="L-arginine/glycine Amidinotransferase, Chain A"/>
    <property type="match status" value="1"/>
</dbReference>
<dbReference type="InterPro" id="IPR007466">
    <property type="entry name" value="Peptidyl-Arg-deiminase_porph"/>
</dbReference>
<accession>A0ABW3B490</accession>
<evidence type="ECO:0000313" key="3">
    <source>
        <dbReference type="Proteomes" id="UP001597012"/>
    </source>
</evidence>
<dbReference type="EMBL" id="JBHTHY010000007">
    <property type="protein sequence ID" value="MFD0797960.1"/>
    <property type="molecule type" value="Genomic_DNA"/>
</dbReference>
<comment type="caution">
    <text evidence="2">The sequence shown here is derived from an EMBL/GenBank/DDBJ whole genome shotgun (WGS) entry which is preliminary data.</text>
</comment>